<dbReference type="Gene3D" id="6.10.140.2220">
    <property type="match status" value="1"/>
</dbReference>
<keyword evidence="2 4" id="KW-0863">Zinc-finger</keyword>
<organism evidence="6 7">
    <name type="scientific">Mycena albidolilacea</name>
    <dbReference type="NCBI Taxonomy" id="1033008"/>
    <lineage>
        <taxon>Eukaryota</taxon>
        <taxon>Fungi</taxon>
        <taxon>Dikarya</taxon>
        <taxon>Basidiomycota</taxon>
        <taxon>Agaricomycotina</taxon>
        <taxon>Agaricomycetes</taxon>
        <taxon>Agaricomycetidae</taxon>
        <taxon>Agaricales</taxon>
        <taxon>Marasmiineae</taxon>
        <taxon>Mycenaceae</taxon>
        <taxon>Mycena</taxon>
    </lineage>
</organism>
<comment type="caution">
    <text evidence="6">The sequence shown here is derived from an EMBL/GenBank/DDBJ whole genome shotgun (WGS) entry which is preliminary data.</text>
</comment>
<sequence length="579" mass="65195">MHPALGFDVFARLPPAYKRVATSAARGDGKDLQRLETFIRTSSETQAIATLPAFYANLDALSIPSVAQLETSLPAPLPISIGKAVIALKNLGILTNLRSFPPDALLELWPRVWAWVEFLHNNRHYVHNGADISIDVKTYITWCLLLMNLQAHTPTRLLMVHHPGIQAVVTRAWILTVDVADQERDEVFAKAQFMFLLDPKNPVNLDQILDEVGGTFDDLAALAVRHLRKVIPRRAETTTFWSAIGTFLDDMEHKSVPFKDALLANGAVVALVNTIRGMNVDIHPIMPPMCSALLTILQRLLNYPPGYTAISEALDAGLLHTIALCGADPAVKNLLDVVSPSMVYYPVISRMEHCIRDVEALTAKISFRKAFIYPAWKEFHALYERRLSTLKYFHSKPRVSLKACENLDCKTPIGPKSQFKRCSSCQTAHYCSSTCQTLDWKHGGHREICKNLRSVRFCEPPLGARERGFLRVLLHEQYQKARPELLRQQSSASRSRPGVGLYTSFDYTAPQGDATIKLRSILDAQRHAPTPDWAVLWNYYTARLQRSQGTLELHLLKVMEGQQPRMRLFPMRMLGTQFA</sequence>
<name>A0AAD7EEF1_9AGAR</name>
<dbReference type="AlphaFoldDB" id="A0AAD7EEF1"/>
<keyword evidence="1" id="KW-0479">Metal-binding</keyword>
<dbReference type="InterPro" id="IPR002893">
    <property type="entry name" value="Znf_MYND"/>
</dbReference>
<evidence type="ECO:0000313" key="7">
    <source>
        <dbReference type="Proteomes" id="UP001218218"/>
    </source>
</evidence>
<evidence type="ECO:0000313" key="6">
    <source>
        <dbReference type="EMBL" id="KAJ7314567.1"/>
    </source>
</evidence>
<protein>
    <recommendedName>
        <fullName evidence="5">MYND-type domain-containing protein</fullName>
    </recommendedName>
</protein>
<keyword evidence="3" id="KW-0862">Zinc</keyword>
<dbReference type="SUPFAM" id="SSF144232">
    <property type="entry name" value="HIT/MYND zinc finger-like"/>
    <property type="match status" value="1"/>
</dbReference>
<evidence type="ECO:0000256" key="3">
    <source>
        <dbReference type="ARBA" id="ARBA00022833"/>
    </source>
</evidence>
<evidence type="ECO:0000256" key="4">
    <source>
        <dbReference type="PROSITE-ProRule" id="PRU00134"/>
    </source>
</evidence>
<feature type="domain" description="MYND-type" evidence="5">
    <location>
        <begin position="406"/>
        <end position="449"/>
    </location>
</feature>
<keyword evidence="7" id="KW-1185">Reference proteome</keyword>
<reference evidence="6" key="1">
    <citation type="submission" date="2023-03" db="EMBL/GenBank/DDBJ databases">
        <title>Massive genome expansion in bonnet fungi (Mycena s.s.) driven by repeated elements and novel gene families across ecological guilds.</title>
        <authorList>
            <consortium name="Lawrence Berkeley National Laboratory"/>
            <person name="Harder C.B."/>
            <person name="Miyauchi S."/>
            <person name="Viragh M."/>
            <person name="Kuo A."/>
            <person name="Thoen E."/>
            <person name="Andreopoulos B."/>
            <person name="Lu D."/>
            <person name="Skrede I."/>
            <person name="Drula E."/>
            <person name="Henrissat B."/>
            <person name="Morin E."/>
            <person name="Kohler A."/>
            <person name="Barry K."/>
            <person name="LaButti K."/>
            <person name="Morin E."/>
            <person name="Salamov A."/>
            <person name="Lipzen A."/>
            <person name="Mereny Z."/>
            <person name="Hegedus B."/>
            <person name="Baldrian P."/>
            <person name="Stursova M."/>
            <person name="Weitz H."/>
            <person name="Taylor A."/>
            <person name="Grigoriev I.V."/>
            <person name="Nagy L.G."/>
            <person name="Martin F."/>
            <person name="Kauserud H."/>
        </authorList>
    </citation>
    <scope>NUCLEOTIDE SEQUENCE</scope>
    <source>
        <strain evidence="6">CBHHK002</strain>
    </source>
</reference>
<dbReference type="Pfam" id="PF01753">
    <property type="entry name" value="zf-MYND"/>
    <property type="match status" value="1"/>
</dbReference>
<gene>
    <name evidence="6" type="ORF">DFH08DRAFT_427926</name>
</gene>
<dbReference type="EMBL" id="JARIHO010000066">
    <property type="protein sequence ID" value="KAJ7314567.1"/>
    <property type="molecule type" value="Genomic_DNA"/>
</dbReference>
<evidence type="ECO:0000256" key="1">
    <source>
        <dbReference type="ARBA" id="ARBA00022723"/>
    </source>
</evidence>
<evidence type="ECO:0000259" key="5">
    <source>
        <dbReference type="PROSITE" id="PS50865"/>
    </source>
</evidence>
<dbReference type="Proteomes" id="UP001218218">
    <property type="component" value="Unassembled WGS sequence"/>
</dbReference>
<accession>A0AAD7EEF1</accession>
<dbReference type="GO" id="GO:0008270">
    <property type="term" value="F:zinc ion binding"/>
    <property type="evidence" value="ECO:0007669"/>
    <property type="project" value="UniProtKB-KW"/>
</dbReference>
<proteinExistence type="predicted"/>
<dbReference type="PROSITE" id="PS50865">
    <property type="entry name" value="ZF_MYND_2"/>
    <property type="match status" value="1"/>
</dbReference>
<evidence type="ECO:0000256" key="2">
    <source>
        <dbReference type="ARBA" id="ARBA00022771"/>
    </source>
</evidence>